<dbReference type="Proteomes" id="UP000033006">
    <property type="component" value="Segment"/>
</dbReference>
<dbReference type="EMBL" id="KP876466">
    <property type="protein sequence ID" value="AKA61782.1"/>
    <property type="molecule type" value="Genomic_DNA"/>
</dbReference>
<dbReference type="RefSeq" id="YP_009200159.1">
    <property type="nucleotide sequence ID" value="NC_028818.1"/>
</dbReference>
<organism evidence="2 3">
    <name type="scientific">Streptomyces phage TP1604</name>
    <dbReference type="NCBI Taxonomy" id="1636184"/>
    <lineage>
        <taxon>Viruses</taxon>
        <taxon>Duplodnaviria</taxon>
        <taxon>Heunggongvirae</taxon>
        <taxon>Uroviricota</taxon>
        <taxon>Caudoviricetes</taxon>
        <taxon>Woodruffvirus</taxon>
        <taxon>Woodruffvirus TP1604</taxon>
    </lineage>
</organism>
<evidence type="ECO:0008006" key="4">
    <source>
        <dbReference type="Google" id="ProtNLM"/>
    </source>
</evidence>
<evidence type="ECO:0000256" key="1">
    <source>
        <dbReference type="SAM" id="MobiDB-lite"/>
    </source>
</evidence>
<evidence type="ECO:0000313" key="2">
    <source>
        <dbReference type="EMBL" id="AKA61782.1"/>
    </source>
</evidence>
<feature type="region of interest" description="Disordered" evidence="1">
    <location>
        <begin position="30"/>
        <end position="83"/>
    </location>
</feature>
<feature type="compositionally biased region" description="Basic and acidic residues" evidence="1">
    <location>
        <begin position="55"/>
        <end position="69"/>
    </location>
</feature>
<accession>A0A0E3JJG8</accession>
<reference evidence="2 3" key="1">
    <citation type="submission" date="2015-03" db="EMBL/GenBank/DDBJ databases">
        <authorList>
            <person name="Phan H."/>
            <person name="Ton P."/>
            <person name="Bernal J.T."/>
            <person name="Kanani-Hendijani T.A."/>
            <person name="Munguia J."/>
            <person name="Olumba F.C."/>
            <person name="Orozco S."/>
            <person name="Gibbs Z.A."/>
            <person name="Donegan-Quick R."/>
            <person name="Visi D.K."/>
            <person name="Allen M.S."/>
            <person name="Hughes L.E."/>
            <person name="Bradley K.W."/>
            <person name="Asai D.J."/>
            <person name="Bowman C.A."/>
            <person name="Russell D.A."/>
            <person name="Pope W.H."/>
            <person name="Jacobs-Sera D."/>
            <person name="Hendrix R.W."/>
            <person name="Hatfull G.F."/>
        </authorList>
    </citation>
    <scope>NUCLEOTIDE SEQUENCE [LARGE SCALE GENOMIC DNA]</scope>
</reference>
<sequence>MQQRKDAAMGDVYEAHADLADMYQAGLINADGSPVDSFDSPDEFDSAGDVGPETARVKKPDPARPEAKRGRYTLPNPESGRSKSWQRVTNFVKMTDDTYHLELWKQRNVAKGVALLAEAGRVSIPDLAERDVKVDRERLNNICEAAQDVAEAYKMADEGTALHTSTELADYAGGDLNRVPTQHRRKVRMYLDALAANGLTVVPDMIERVTASARYECAGKFDRIYRLASGINVIGDLKTGDSLDLSFPSIAAQLECYEDGINNHGVFDGQRYDDSIKVSHDFGVVVHLPSTRDEVTVYWVDLAQGRIINAANLTVRAARKIKMKHVAEVFAADQHGMSELGIHAHWLEQLNAANTMPELINVADRARGFGQWNERLANQARLIATELRSAGDMMGS</sequence>
<evidence type="ECO:0000313" key="3">
    <source>
        <dbReference type="Proteomes" id="UP000033006"/>
    </source>
</evidence>
<name>A0A0E3JJG8_9CAUD</name>
<protein>
    <recommendedName>
        <fullName evidence="4">Exonuclease</fullName>
    </recommendedName>
</protein>
<gene>
    <name evidence="2" type="ORF">SEA_TP1604_44</name>
</gene>
<dbReference type="OrthoDB" id="6257at10239"/>
<keyword evidence="3" id="KW-1185">Reference proteome</keyword>
<dbReference type="GeneID" id="26627296"/>
<dbReference type="KEGG" id="vg:26627296"/>
<proteinExistence type="predicted"/>